<reference evidence="1 2" key="1">
    <citation type="submission" date="2019-03" db="EMBL/GenBank/DDBJ databases">
        <title>Single cell metagenomics reveals metabolic interactions within the superorganism composed of flagellate Streblomastix strix and complex community of Bacteroidetes bacteria on its surface.</title>
        <authorList>
            <person name="Treitli S.C."/>
            <person name="Kolisko M."/>
            <person name="Husnik F."/>
            <person name="Keeling P."/>
            <person name="Hampl V."/>
        </authorList>
    </citation>
    <scope>NUCLEOTIDE SEQUENCE [LARGE SCALE GENOMIC DNA]</scope>
    <source>
        <strain evidence="1">ST1C</strain>
    </source>
</reference>
<evidence type="ECO:0000313" key="1">
    <source>
        <dbReference type="EMBL" id="KAA6354175.1"/>
    </source>
</evidence>
<dbReference type="Proteomes" id="UP000324800">
    <property type="component" value="Unassembled WGS sequence"/>
</dbReference>
<gene>
    <name evidence="1" type="ORF">EZS28_050298</name>
</gene>
<evidence type="ECO:0000313" key="2">
    <source>
        <dbReference type="Proteomes" id="UP000324800"/>
    </source>
</evidence>
<organism evidence="1 2">
    <name type="scientific">Streblomastix strix</name>
    <dbReference type="NCBI Taxonomy" id="222440"/>
    <lineage>
        <taxon>Eukaryota</taxon>
        <taxon>Metamonada</taxon>
        <taxon>Preaxostyla</taxon>
        <taxon>Oxymonadida</taxon>
        <taxon>Streblomastigidae</taxon>
        <taxon>Streblomastix</taxon>
    </lineage>
</organism>
<proteinExistence type="predicted"/>
<comment type="caution">
    <text evidence="1">The sequence shown here is derived from an EMBL/GenBank/DDBJ whole genome shotgun (WGS) entry which is preliminary data.</text>
</comment>
<name>A0A5J4T9S3_9EUKA</name>
<dbReference type="EMBL" id="SNRW01036772">
    <property type="protein sequence ID" value="KAA6354175.1"/>
    <property type="molecule type" value="Genomic_DNA"/>
</dbReference>
<feature type="non-terminal residue" evidence="1">
    <location>
        <position position="70"/>
    </location>
</feature>
<dbReference type="AlphaFoldDB" id="A0A5J4T9S3"/>
<protein>
    <submittedName>
        <fullName evidence="1">Uncharacterized protein</fullName>
    </submittedName>
</protein>
<sequence length="70" mass="8123">MYNKHQIVMIGYISDLQRIDADPNFSLVATFEPKHRTLMTHPPQQVVHLMNYEFVTLSQPLSKDECNPPP</sequence>
<accession>A0A5J4T9S3</accession>